<protein>
    <submittedName>
        <fullName evidence="1">Uncharacterized protein</fullName>
    </submittedName>
</protein>
<sequence>MGVQKLSYPINPTEAFVAYLTKKNDLLPLPISPLGDDAITSASGSVIKVVYLLDYSSKKHLFHDGLCRE</sequence>
<accession>A0A2P5W0F9</accession>
<dbReference type="EMBL" id="KZ669791">
    <property type="protein sequence ID" value="PPR84567.1"/>
    <property type="molecule type" value="Genomic_DNA"/>
</dbReference>
<organism evidence="1 2">
    <name type="scientific">Gossypium barbadense</name>
    <name type="common">Sea Island cotton</name>
    <name type="synonym">Hibiscus barbadensis</name>
    <dbReference type="NCBI Taxonomy" id="3634"/>
    <lineage>
        <taxon>Eukaryota</taxon>
        <taxon>Viridiplantae</taxon>
        <taxon>Streptophyta</taxon>
        <taxon>Embryophyta</taxon>
        <taxon>Tracheophyta</taxon>
        <taxon>Spermatophyta</taxon>
        <taxon>Magnoliopsida</taxon>
        <taxon>eudicotyledons</taxon>
        <taxon>Gunneridae</taxon>
        <taxon>Pentapetalae</taxon>
        <taxon>rosids</taxon>
        <taxon>malvids</taxon>
        <taxon>Malvales</taxon>
        <taxon>Malvaceae</taxon>
        <taxon>Malvoideae</taxon>
        <taxon>Gossypium</taxon>
    </lineage>
</organism>
<proteinExistence type="predicted"/>
<gene>
    <name evidence="1" type="ORF">GOBAR_AA36145</name>
</gene>
<evidence type="ECO:0000313" key="2">
    <source>
        <dbReference type="Proteomes" id="UP000239757"/>
    </source>
</evidence>
<dbReference type="Proteomes" id="UP000239757">
    <property type="component" value="Unassembled WGS sequence"/>
</dbReference>
<evidence type="ECO:0000313" key="1">
    <source>
        <dbReference type="EMBL" id="PPR84567.1"/>
    </source>
</evidence>
<reference evidence="1 2" key="1">
    <citation type="submission" date="2015-01" db="EMBL/GenBank/DDBJ databases">
        <title>Genome of allotetraploid Gossypium barbadense reveals genomic plasticity and fiber elongation in cotton evolution.</title>
        <authorList>
            <person name="Chen X."/>
            <person name="Liu X."/>
            <person name="Zhao B."/>
            <person name="Zheng H."/>
            <person name="Hu Y."/>
            <person name="Lu G."/>
            <person name="Yang C."/>
            <person name="Chen J."/>
            <person name="Shan C."/>
            <person name="Zhang L."/>
            <person name="Zhou Y."/>
            <person name="Wang L."/>
            <person name="Guo W."/>
            <person name="Bai Y."/>
            <person name="Ruan J."/>
            <person name="Shangguan X."/>
            <person name="Mao Y."/>
            <person name="Jiang J."/>
            <person name="Zhu Y."/>
            <person name="Lei J."/>
            <person name="Kang H."/>
            <person name="Chen S."/>
            <person name="He X."/>
            <person name="Wang R."/>
            <person name="Wang Y."/>
            <person name="Chen J."/>
            <person name="Wang L."/>
            <person name="Yu S."/>
            <person name="Wang B."/>
            <person name="Wei J."/>
            <person name="Song S."/>
            <person name="Lu X."/>
            <person name="Gao Z."/>
            <person name="Gu W."/>
            <person name="Deng X."/>
            <person name="Ma D."/>
            <person name="Wang S."/>
            <person name="Liang W."/>
            <person name="Fang L."/>
            <person name="Cai C."/>
            <person name="Zhu X."/>
            <person name="Zhou B."/>
            <person name="Zhang Y."/>
            <person name="Chen Z."/>
            <person name="Xu S."/>
            <person name="Zhu R."/>
            <person name="Wang S."/>
            <person name="Zhang T."/>
            <person name="Zhao G."/>
        </authorList>
    </citation>
    <scope>NUCLEOTIDE SEQUENCE [LARGE SCALE GENOMIC DNA]</scope>
    <source>
        <strain evidence="2">cv. Xinhai21</strain>
        <tissue evidence="1">Leaf</tissue>
    </source>
</reference>
<dbReference type="AlphaFoldDB" id="A0A2P5W0F9"/>
<name>A0A2P5W0F9_GOSBA</name>